<organism evidence="4 5">
    <name type="scientific">Imperialibacter roseus</name>
    <dbReference type="NCBI Taxonomy" id="1324217"/>
    <lineage>
        <taxon>Bacteria</taxon>
        <taxon>Pseudomonadati</taxon>
        <taxon>Bacteroidota</taxon>
        <taxon>Cytophagia</taxon>
        <taxon>Cytophagales</taxon>
        <taxon>Flammeovirgaceae</taxon>
        <taxon>Imperialibacter</taxon>
    </lineage>
</organism>
<dbReference type="Gene3D" id="3.30.1950.10">
    <property type="entry name" value="wza like domain"/>
    <property type="match status" value="1"/>
</dbReference>
<gene>
    <name evidence="4" type="ORF">RT717_24695</name>
</gene>
<dbReference type="Pfam" id="PF02563">
    <property type="entry name" value="Poly_export"/>
    <property type="match status" value="1"/>
</dbReference>
<dbReference type="InterPro" id="IPR003715">
    <property type="entry name" value="Poly_export_N"/>
</dbReference>
<dbReference type="InterPro" id="IPR049712">
    <property type="entry name" value="Poly_export"/>
</dbReference>
<reference evidence="4 5" key="1">
    <citation type="journal article" date="2023" name="Microbiol. Resour. Announc.">
        <title>Complete Genome Sequence of Imperialibacter roseus strain P4T.</title>
        <authorList>
            <person name="Tizabi D.R."/>
            <person name="Bachvaroff T."/>
            <person name="Hill R.T."/>
        </authorList>
    </citation>
    <scope>NUCLEOTIDE SEQUENCE [LARGE SCALE GENOMIC DNA]</scope>
    <source>
        <strain evidence="4 5">P4T</strain>
    </source>
</reference>
<protein>
    <submittedName>
        <fullName evidence="4">Polysaccharide biosynthesis/export family protein</fullName>
    </submittedName>
</protein>
<evidence type="ECO:0000256" key="2">
    <source>
        <dbReference type="SAM" id="Phobius"/>
    </source>
</evidence>
<evidence type="ECO:0000259" key="3">
    <source>
        <dbReference type="Pfam" id="PF02563"/>
    </source>
</evidence>
<name>A0ABZ0IRQ9_9BACT</name>
<evidence type="ECO:0000313" key="5">
    <source>
        <dbReference type="Proteomes" id="UP001302349"/>
    </source>
</evidence>
<evidence type="ECO:0000256" key="1">
    <source>
        <dbReference type="ARBA" id="ARBA00022729"/>
    </source>
</evidence>
<keyword evidence="2" id="KW-0812">Transmembrane</keyword>
<feature type="domain" description="Polysaccharide export protein N-terminal" evidence="3">
    <location>
        <begin position="33"/>
        <end position="130"/>
    </location>
</feature>
<sequence length="249" mass="27740">MSGSIISCVPSKNLNYFNEANLLAADSLIPNEYKEYRLRAGDIVSLEVRSVDPSVTEVFKTQGNLANIGQYDNAADVNFLSGYKVDENGAIELPLLGFVNIMERTLTEAKKIIELELKKYVFEPFVIIRLGGIRYTAIGEFNMSGRYTVMQNKLTIYEAIGNAGDLTFYANKAKLVLIRQYNDGQRRHVVDLTHPDLLSSPYYFIYPNDILVAESFKAKNSTQNVNLLAVPIATLVASIALVLILINSN</sequence>
<proteinExistence type="predicted"/>
<keyword evidence="5" id="KW-1185">Reference proteome</keyword>
<keyword evidence="2" id="KW-0472">Membrane</keyword>
<dbReference type="Gene3D" id="3.10.560.10">
    <property type="entry name" value="Outer membrane lipoprotein wza domain like"/>
    <property type="match status" value="1"/>
</dbReference>
<dbReference type="EMBL" id="CP136051">
    <property type="protein sequence ID" value="WOK06277.1"/>
    <property type="molecule type" value="Genomic_DNA"/>
</dbReference>
<accession>A0ABZ0IRQ9</accession>
<keyword evidence="2" id="KW-1133">Transmembrane helix</keyword>
<keyword evidence="1" id="KW-0732">Signal</keyword>
<dbReference type="Proteomes" id="UP001302349">
    <property type="component" value="Chromosome"/>
</dbReference>
<dbReference type="PANTHER" id="PTHR33619:SF3">
    <property type="entry name" value="POLYSACCHARIDE EXPORT PROTEIN GFCE-RELATED"/>
    <property type="match status" value="1"/>
</dbReference>
<dbReference type="RefSeq" id="WP_317489004.1">
    <property type="nucleotide sequence ID" value="NZ_CP136051.1"/>
</dbReference>
<evidence type="ECO:0000313" key="4">
    <source>
        <dbReference type="EMBL" id="WOK06277.1"/>
    </source>
</evidence>
<dbReference type="PANTHER" id="PTHR33619">
    <property type="entry name" value="POLYSACCHARIDE EXPORT PROTEIN GFCE-RELATED"/>
    <property type="match status" value="1"/>
</dbReference>
<feature type="transmembrane region" description="Helical" evidence="2">
    <location>
        <begin position="225"/>
        <end position="246"/>
    </location>
</feature>